<dbReference type="NCBIfam" id="NF038123">
    <property type="entry name" value="NF038123_dom"/>
    <property type="match status" value="3"/>
</dbReference>
<dbReference type="EMBL" id="MVDE01000001">
    <property type="protein sequence ID" value="PKQ69520.1"/>
    <property type="molecule type" value="Genomic_DNA"/>
</dbReference>
<evidence type="ECO:0000313" key="2">
    <source>
        <dbReference type="Proteomes" id="UP000233618"/>
    </source>
</evidence>
<dbReference type="PROSITE" id="PS51257">
    <property type="entry name" value="PROKAR_LIPOPROTEIN"/>
    <property type="match status" value="1"/>
</dbReference>
<dbReference type="RefSeq" id="WP_101307941.1">
    <property type="nucleotide sequence ID" value="NZ_MVDE01000001.1"/>
</dbReference>
<evidence type="ECO:0008006" key="3">
    <source>
        <dbReference type="Google" id="ProtNLM"/>
    </source>
</evidence>
<protein>
    <recommendedName>
        <fullName evidence="3">Spondin domain-containing protein</fullName>
    </recommendedName>
</protein>
<gene>
    <name evidence="1" type="ORF">BZG01_00900</name>
</gene>
<reference evidence="1 2" key="1">
    <citation type="journal article" date="2017" name="Front. Microbiol.">
        <title>Labilibaculum manganireducens gen. nov., sp. nov. and Labilibaculum filiforme sp. nov., Novel Bacteroidetes Isolated from Subsurface Sediments of the Baltic Sea.</title>
        <authorList>
            <person name="Vandieken V."/>
            <person name="Marshall I.P."/>
            <person name="Niemann H."/>
            <person name="Engelen B."/>
            <person name="Cypionka H."/>
        </authorList>
    </citation>
    <scope>NUCLEOTIDE SEQUENCE [LARGE SCALE GENOMIC DNA]</scope>
    <source>
        <strain evidence="1 2">59.10-2M</strain>
    </source>
</reference>
<dbReference type="AlphaFoldDB" id="A0A2N3IGR8"/>
<organism evidence="1 2">
    <name type="scientific">Labilibaculum manganireducens</name>
    <dbReference type="NCBI Taxonomy" id="1940525"/>
    <lineage>
        <taxon>Bacteria</taxon>
        <taxon>Pseudomonadati</taxon>
        <taxon>Bacteroidota</taxon>
        <taxon>Bacteroidia</taxon>
        <taxon>Marinilabiliales</taxon>
        <taxon>Marinifilaceae</taxon>
        <taxon>Labilibaculum</taxon>
    </lineage>
</organism>
<comment type="caution">
    <text evidence="1">The sequence shown here is derived from an EMBL/GenBank/DDBJ whole genome shotgun (WGS) entry which is preliminary data.</text>
</comment>
<dbReference type="InterPro" id="IPR009465">
    <property type="entry name" value="Spondin_N"/>
</dbReference>
<dbReference type="InterPro" id="IPR038678">
    <property type="entry name" value="Spondin_N_sf"/>
</dbReference>
<name>A0A2N3IGR8_9BACT</name>
<evidence type="ECO:0000313" key="1">
    <source>
        <dbReference type="EMBL" id="PKQ69520.1"/>
    </source>
</evidence>
<sequence>MKKILSLAAAGVLLFSACDSDDDVVMNPLQKGIFTVRVENIQTGKDFFKSGTSDAVGPGGSLSFSFNAGKGSRLSFAAMFGQSNDLFYGFADTGLALYDANGDPVTGDMTSEIMLWDAGTEVNQEPGVGADQAPRQADANTGMDENGTVRLVADVMDGYTYPANSEVIQVSLAHDGGSEFTVTINNVSNMYAFQSPIAPGVWVVHNSGMPVFTANQVAANGLEGLAEDGANAVKGMFLADNSGYVSPFAPGVFAVSTAGYPLFTDGEVQAGNGLEKLAEDGDPGDLDTYLNGLSSVVGHGVFSEPVGQSGGAPILPGDAFEFTFEATEGDYLNLATMLGQSNDIFAAFDDMGIALFNNGIPVTGDVTAMLKLWDAGTEVNEYPGAGNNQAPRQAEPNTGDTEAVKVMQVNDGFTYPAVNDLIKVTISAE</sequence>
<dbReference type="Proteomes" id="UP000233618">
    <property type="component" value="Unassembled WGS sequence"/>
</dbReference>
<keyword evidence="2" id="KW-1185">Reference proteome</keyword>
<accession>A0A2N3IGR8</accession>
<proteinExistence type="predicted"/>
<dbReference type="Gene3D" id="2.60.40.2130">
    <property type="entry name" value="F-spondin domain"/>
    <property type="match status" value="2"/>
</dbReference>